<comment type="caution">
    <text evidence="3">The sequence shown here is derived from an EMBL/GenBank/DDBJ whole genome shotgun (WGS) entry which is preliminary data.</text>
</comment>
<feature type="compositionally biased region" description="Basic and acidic residues" evidence="1">
    <location>
        <begin position="1"/>
        <end position="16"/>
    </location>
</feature>
<evidence type="ECO:0000256" key="1">
    <source>
        <dbReference type="SAM" id="MobiDB-lite"/>
    </source>
</evidence>
<dbReference type="EMBL" id="DRLF01000462">
    <property type="protein sequence ID" value="HEC07842.1"/>
    <property type="molecule type" value="Genomic_DNA"/>
</dbReference>
<sequence>MSSKDNNSDREFDIFRKAMQGVEPLQHDRKSPWHKRKRPVPLEFPDQEQPGDEFADTSEETPDFLEFRRPGIQHRLWADFQRGVLSPEATLDLHGMRSGDARTALSRFLDQSLKAHRRCVRIIHGKGRGSSQQPVLKQRINQWLPQRKEVLAFCSAPRWDGGTGAAYVLLSRKWGK</sequence>
<accession>A0A831RZ25</accession>
<dbReference type="Pfam" id="PF01713">
    <property type="entry name" value="Smr"/>
    <property type="match status" value="1"/>
</dbReference>
<dbReference type="SMART" id="SM00463">
    <property type="entry name" value="SMR"/>
    <property type="match status" value="1"/>
</dbReference>
<feature type="domain" description="Smr" evidence="2">
    <location>
        <begin position="91"/>
        <end position="171"/>
    </location>
</feature>
<dbReference type="InterPro" id="IPR036063">
    <property type="entry name" value="Smr_dom_sf"/>
</dbReference>
<proteinExistence type="predicted"/>
<reference evidence="3" key="1">
    <citation type="journal article" date="2020" name="mSystems">
        <title>Genome- and Community-Level Interaction Insights into Carbon Utilization and Element Cycling Functions of Hydrothermarchaeota in Hydrothermal Sediment.</title>
        <authorList>
            <person name="Zhou Z."/>
            <person name="Liu Y."/>
            <person name="Xu W."/>
            <person name="Pan J."/>
            <person name="Luo Z.H."/>
            <person name="Li M."/>
        </authorList>
    </citation>
    <scope>NUCLEOTIDE SEQUENCE [LARGE SCALE GENOMIC DNA]</scope>
    <source>
        <strain evidence="3">HyVt-458</strain>
    </source>
</reference>
<dbReference type="InterPro" id="IPR002625">
    <property type="entry name" value="Smr_dom"/>
</dbReference>
<dbReference type="AlphaFoldDB" id="A0A831RZ25"/>
<organism evidence="3">
    <name type="scientific">Thiolapillus brandeum</name>
    <dbReference type="NCBI Taxonomy" id="1076588"/>
    <lineage>
        <taxon>Bacteria</taxon>
        <taxon>Pseudomonadati</taxon>
        <taxon>Pseudomonadota</taxon>
        <taxon>Gammaproteobacteria</taxon>
        <taxon>Chromatiales</taxon>
        <taxon>Sedimenticolaceae</taxon>
        <taxon>Thiolapillus</taxon>
    </lineage>
</organism>
<evidence type="ECO:0000313" key="3">
    <source>
        <dbReference type="EMBL" id="HEC07842.1"/>
    </source>
</evidence>
<dbReference type="Proteomes" id="UP000886339">
    <property type="component" value="Unassembled WGS sequence"/>
</dbReference>
<dbReference type="PANTHER" id="PTHR35562:SF2">
    <property type="entry name" value="DNA ENDONUCLEASE SMRA-RELATED"/>
    <property type="match status" value="1"/>
</dbReference>
<feature type="region of interest" description="Disordered" evidence="1">
    <location>
        <begin position="1"/>
        <end position="59"/>
    </location>
</feature>
<dbReference type="PANTHER" id="PTHR35562">
    <property type="entry name" value="DNA ENDONUCLEASE SMRA-RELATED"/>
    <property type="match status" value="1"/>
</dbReference>
<gene>
    <name evidence="3" type="ORF">ENJ12_13380</name>
</gene>
<dbReference type="SUPFAM" id="SSF160443">
    <property type="entry name" value="SMR domain-like"/>
    <property type="match status" value="1"/>
</dbReference>
<evidence type="ECO:0000259" key="2">
    <source>
        <dbReference type="PROSITE" id="PS50828"/>
    </source>
</evidence>
<dbReference type="Gene3D" id="3.30.1370.110">
    <property type="match status" value="1"/>
</dbReference>
<protein>
    <submittedName>
        <fullName evidence="3">DNA mismatch repair protein MutS</fullName>
    </submittedName>
</protein>
<name>A0A831RZ25_9GAMM</name>
<feature type="compositionally biased region" description="Acidic residues" evidence="1">
    <location>
        <begin position="45"/>
        <end position="59"/>
    </location>
</feature>
<dbReference type="PROSITE" id="PS50828">
    <property type="entry name" value="SMR"/>
    <property type="match status" value="1"/>
</dbReference>